<keyword evidence="3" id="KW-0479">Metal-binding</keyword>
<evidence type="ECO:0000256" key="2">
    <source>
        <dbReference type="ARBA" id="ARBA00022490"/>
    </source>
</evidence>
<evidence type="ECO:0000256" key="1">
    <source>
        <dbReference type="ARBA" id="ARBA00004496"/>
    </source>
</evidence>
<dbReference type="EMBL" id="OZ023714">
    <property type="protein sequence ID" value="CAK9862598.1"/>
    <property type="molecule type" value="Genomic_DNA"/>
</dbReference>
<dbReference type="InterPro" id="IPR031248">
    <property type="entry name" value="RNF213"/>
</dbReference>
<evidence type="ECO:0000256" key="7">
    <source>
        <dbReference type="SAM" id="MobiDB-lite"/>
    </source>
</evidence>
<dbReference type="PANTHER" id="PTHR22605:SF1">
    <property type="entry name" value="RZ-TYPE DOMAIN-CONTAINING PROTEIN"/>
    <property type="match status" value="1"/>
</dbReference>
<dbReference type="SUPFAM" id="SSF52540">
    <property type="entry name" value="P-loop containing nucleoside triphosphate hydrolases"/>
    <property type="match status" value="2"/>
</dbReference>
<dbReference type="Pfam" id="PF07728">
    <property type="entry name" value="AAA_5"/>
    <property type="match status" value="1"/>
</dbReference>
<evidence type="ECO:0000259" key="8">
    <source>
        <dbReference type="PROSITE" id="PS51981"/>
    </source>
</evidence>
<protein>
    <recommendedName>
        <fullName evidence="8">RZ-type domain-containing protein</fullName>
    </recommendedName>
</protein>
<dbReference type="CDD" id="cd00009">
    <property type="entry name" value="AAA"/>
    <property type="match status" value="1"/>
</dbReference>
<feature type="domain" description="RZ-type" evidence="8">
    <location>
        <begin position="4063"/>
        <end position="4136"/>
    </location>
</feature>
<comment type="subcellular location">
    <subcellularLocation>
        <location evidence="1">Cytoplasm</location>
    </subcellularLocation>
</comment>
<evidence type="ECO:0000313" key="9">
    <source>
        <dbReference type="EMBL" id="CAK9862598.1"/>
    </source>
</evidence>
<accession>A0ABP1AJ65</accession>
<evidence type="ECO:0000256" key="5">
    <source>
        <dbReference type="ARBA" id="ARBA00022833"/>
    </source>
</evidence>
<evidence type="ECO:0000256" key="3">
    <source>
        <dbReference type="ARBA" id="ARBA00022723"/>
    </source>
</evidence>
<evidence type="ECO:0000256" key="6">
    <source>
        <dbReference type="ARBA" id="ARBA00022859"/>
    </source>
</evidence>
<dbReference type="PANTHER" id="PTHR22605">
    <property type="entry name" value="RZ-TYPE DOMAIN-CONTAINING PROTEIN"/>
    <property type="match status" value="1"/>
</dbReference>
<evidence type="ECO:0000256" key="4">
    <source>
        <dbReference type="ARBA" id="ARBA00022771"/>
    </source>
</evidence>
<keyword evidence="5" id="KW-0862">Zinc</keyword>
<feature type="compositionally biased region" description="Low complexity" evidence="7">
    <location>
        <begin position="28"/>
        <end position="41"/>
    </location>
</feature>
<dbReference type="Proteomes" id="UP001497522">
    <property type="component" value="Chromosome 13"/>
</dbReference>
<keyword evidence="4" id="KW-0863">Zinc-finger</keyword>
<keyword evidence="2" id="KW-0963">Cytoplasm</keyword>
<dbReference type="InterPro" id="IPR027417">
    <property type="entry name" value="P-loop_NTPase"/>
</dbReference>
<dbReference type="PROSITE" id="PS51981">
    <property type="entry name" value="ZF_RZ"/>
    <property type="match status" value="1"/>
</dbReference>
<dbReference type="InterPro" id="IPR046439">
    <property type="entry name" value="ZF_RZ_dom"/>
</dbReference>
<name>A0ABP1AJ65_9BRYO</name>
<organism evidence="9 10">
    <name type="scientific">Sphagnum jensenii</name>
    <dbReference type="NCBI Taxonomy" id="128206"/>
    <lineage>
        <taxon>Eukaryota</taxon>
        <taxon>Viridiplantae</taxon>
        <taxon>Streptophyta</taxon>
        <taxon>Embryophyta</taxon>
        <taxon>Bryophyta</taxon>
        <taxon>Sphagnophytina</taxon>
        <taxon>Sphagnopsida</taxon>
        <taxon>Sphagnales</taxon>
        <taxon>Sphagnaceae</taxon>
        <taxon>Sphagnum</taxon>
    </lineage>
</organism>
<proteinExistence type="predicted"/>
<sequence length="4801" mass="544700">MGPPNIMTELTDMNVEEVKGWDDNGDALPQQLPQSSTPSSSFEGNEEASPMDLVKDDFFRFCVLAPKSMTACSAQIMHQTQATKCITLEHCSLEEFNLPFQSWMFQTQVQMEPWSGHKIKADILYHFTTGDGNKLIGFATTLFNGITGRNSSKPKVEKRGGIHVRQATLQLDVVDHQGELMEGTQDVQTWMALLTKLIFFSNSSNVAACLEEYQHHHCHQQMMMIASRIKESDVDQFVSWAYKLQDWLRRGYAEASQEENMNTAMQGKMCIFCLALTDLLKAFKMVYWCRRDRLADVYLVLLSSLCEYEVELGASTPSPSFVEKTLGDGVNNLVNCISSFSFAWIKWLSVLRKFEPTWQFCNRWNAIEFDIETVFECQRVEDEYGKAVTHLIHSSSSVEMSNKRVRSQISRVSLGAAPTLPAFLVAARALDGWMNNAADWDPTKENVQEEVRLSQKTAMEMWFNQLYKGPNELKKANRLSKHFELALSVQFQVTKPLVAYLPRFLATRFRESFMQILLDIVLSRPELLKKYSSHAAGDVKSLFQAAIKLICECPYTFTIPLLPNEVRLLSTLAGAESDEFHRLGKLALVKMAATFVELDPAGQKTIEQLRNNVLRPWILKAINRMKGSSQSQSSQVSAMDSLKTVDGLFDLGLDPSCLLAHSLSSLVVLVSQQKSPSMRLFLMDAEKIGQLHSPLQVHYQQAVVTMISAQLRYAEALSDVYRIGHEALEGICTQTPQGTLIIQKKMQEDLCVALLDAVDTTHQIILDDALDNEAIRTISKSDFAMSLMKIGDCPPQIQKHRIFSKVSEACMSLGSSLIEETISMGTLNLISQMDGGETWHVIFTSRGFHNFVAALDTALRDLEVYKRRLRACDILVTIFCSFLSERGLLIQDFENWCKWLAERKENWGDFALFKVKLPDHWPDVAHASVFDNLDAILVLHQSRIFMNLLEENVDEICDLPLSMSSHHPHLVELGEESSSSSSSSSSLLYPRSIHMVDASLIPRCLKTYKQELMPYVGRKGLDKVNMDRVCSLWHGVGPSQVETEFELARNQLDVTDTKGSWLMNLIRGKELDMVELIQAWVAIKAKGELAKALPRVAGIFGFEETCEGYLNKVEKLIKDCEGGCTLKDFNELHKREGKAILAFVSEYEEFALMQLAESEPLVMFLRENLDEDLRHLIDAIEEHSDHDFLQEAMISDLIDLHRLFRPLLKSETPSFEQLRKLISNEVKNSEAGASELAVKLLTCNENVNILRQILSTVANRGLKMRDHIKRILDGGQYHFMVYDMACHLRLSIGSHTTAAQKSDSDRALKEEKGVYVLADLQDFRSRARLVMSSHVMQARRLDIHSSGVSAADADSEEATKKFIDQVNIVEHLVTSISELHTSGHFQFAEYSNVVSGLENLQALERDVECELQDWYGAVKQARAKHPCLNYFRSMELRLFLEVLRCSPTAAIMEPKGRTCLELLEWAGIEDGNFALRRAQAIAKTMLQKLIFPDGRHHDQEVNKSYLLGCLDVIAFSLESAFVRRTVINTVNPSEVVMTEHGGDELVEFSRKTRKHSSGSGSIILALVEDPQSELDAVVELFHRRGISLRDIPRNVLLCSMTTTWEEIHLLLLRCFKEEESQDSNSGFFCIAYVENLSFDCQSQFQSTLQEMIQEQEDNQPQNDIVIPNNIGDQKNVKFCEKLALVCCSKGHPLLALSRHLHVRVCHMSVAHINNIQNQLPAECGNMRVVTSNLPGLGKTMFIHKTSPELVKTLCIQGSVSRNTLILRLKELNLQPDSILHLNISTVQSSEVLNMLLFELLILGSLKSDTVGIFHLKTNHVFVELANTLLNELALSLLVCRWLKNDIMTWDLGMLEVSDDTNSNTQVVCIYLQQLDSRQLEIRDLIFEGPNRNVKALTSSQCQVLLKKHFTDHMKDPDSMTFAILDTFIKFFSRQLRNLTDNVFFNTENLKYMEAMPNIRSYLVCTLLEVSRDLSLRSVKPWLHEQQKSNDRRNTDLTMAARFDGMLRWSDSNHVMVFFQRDGPPSILYRDVDLVPRSMIQLFASQRLRSEKCVMPNYSTMSSEELWANLWPILQREAPTYKPEYVLTPDNFLKMALIALRAEAGVPVIIMGETGCGKTSLLKNLALYCGVEFFCVTLHAGTSEDEIRTFVKKVGAVAARGPKKVWAFLDEINACDHLGLLDGLICHRSLDGVSLHHDLVLLAACNPYRLHDKESNRIGFSAQELLNPSNTQHFNLAYRVHPLPEAMLDYVWDFGLLSQDDEKAYISAMVQEVKEPPVHLGAFTDLLVQSQDFLRQCHGEASVSLRDVSRCISLYCWFLENLKLRPLSTQKIVAIRATILAFSHCYHSRLATGHERQQYRDLFAAVVRTINPHIYKNFDGTQYEKMLRDEQMDLLNRMEIPAGIAKNKALLENVFVTLVCMLNLIPVFVVGKPGSGKTLALQLIYSNLRGLESRDVYFQKLPRMYMLSYQGSQSSTSEGILKVFDKAYRCKRDNQDRDVLVVVVLDEVGLAEVSSHNPLKVLHALLEPDGTQQVAVVGISNWSLDAAKMNRAIHLSQPDPSEDDLFLTSCAILESYGNNNKSSGSGGSHQSSTVLHKEQELQKLARAYYNYNCVQSQPNFHGLRDFYSLIKALRITRHNNNNAPLWQQLSQGLGMAVWRNFGGSPNDIDTFSRILKENLGHESLLQKPPSVVNLVKENFHDKDARHLMLITTGDSAISILEHMPEFQENVVVIHGSKYRDDHSDDYSYLMLSNIILHMEAGRCILLWGVEQLWSSLYDMLNQHYTTVAGRRNCRIAMGAYSNPMCFVHDNFRCIVVVDFCQIPRLDPPFLNRFEKQVLTYESILTELQKKAVKTLESWVEKMACLSPIDDAEPGQSTTTPFRKCDLFAGYHDDTLPSLVLHHMSTQEVESSASSVPMWLLDRCKEDLLRTAYVDGMVRASQSEQCQREVADLRKWTQVFFGQWHDKLCLHNFLDAHLQNDDTLEKDLKVVITTRSNIHTPVKYLLHGLRNVNNVQIEKLGEFSSQRQLQLQIQQFWFGVSNLLILQADALSDKEHIPLAKFWVDKINTESTLAAQTRSSIMGSGSFMNKKKKNVVLIIHTHRDVVQSWSGFTFLSGWQQLTLDQLQREETDLRVFLDHTIVELVESEGIPLFEMMVKVLTWSFLCIKYPCGLNAAKYSQEAVQRICADKQLWGCFKQCAVTWLTENSNPSWQALVACNRGRLSLSSSLQDAFLHYIEEELREPIARLVYMLEKASALAPYFTLDEERQHLCQKALESSACIFKLENVPAPRHPEGYHIKAPLHLSLPFSSIFAQHIDDGFQELYSMEISNGLKAVEMMAAVSDTRVGTGIRTSQPSEEIFCMQHLDKKKKIVEEEEDHMTATGSRIANIQTRIRTDISSALRASLGSIVDFIESNIEEYIVDFSKIYAVYKSDERRESEARPFEWVLRGNLCVTTFSAADLHFLLWEKGEKISAQALLAESCLSEFDLKAELQCLKDRKFPIMTTAEFDAHLVSCCCATILPTKETVSDNLRFGAWFRDLNLLIKLASPLGRSTHWTTLVMLEVLRDMACLVMPPVSWSNVILVDLAQWFQNCRYVVGTYYFSPGELLEAVLGFIPEMNTLAEEEEEGVTSSRECWCRFLALFLEKILDSDDLTAKDINTISAFLFQLSNPTCAMKGVMLKLLHMTQLHMSQQPIHNAHCPPCMHVFFDQKDTDFWIINKTTSFESEDHKIFVLLCDSVSNMIQPSVSRLLRQGSYTAEWAYKDFKRYLLLAIEELKSADCPLSLRTVGSLALLRSTLHVIADELITVHKEAVHSSHQIQVPQVVVTLAKELFPNSSPKVSALKQYLFKVLHTCHGLTVQEINILVNNCKGKGKRGGLDWYTSILEWDLMQLGADNPLGFDPFWSSSQEFQKAGERIWSLGTRSAQQESKAARRSIENATEGEQNAFTATVASRIFLVQAARKLTSRERDTAMLLNNMDLLRMWHPKWRTAILCFADLRSSSSTSTITQQQMGLRPNMPPQELWFKSLSAHVLLVVTSLPNTSPLQGYLSHDPVHLNSAFVLAAPDSSLAAFRTIVEGGRKLLEYQCPCGFKYFIGECGKPMQSGTCPNCHRVIGGQNHTAADGNVIIPNTQIQSGYVIDNVARSDTFYTVRHLDHKSFRALRVVMHYCLLVGLYLGNSSEESLARSMGLSPNKSEVIEELKKIIQEDLEKLDHLLSSNREVTVKYMHSLISSLGLMTNSNILTTTLARDHWELEFLRLFDMVNFESAHLAAAMYLQEQRATDRFAEVLEERGQPLFPAAIEALLRITIQPSLENFKVVYMQDSQRVQAQPLIHVFFNHEKTLGDLQCLMVLLRFSNAVHEKLSFRITRPDATSKTMRDFLGDNRELERLFHNFAEAWNSICGKVKRYGCREFHIPVMDIETSLALCLVEPRDQGIYITAILDYLANLQNSFIEDVVALGMGANPETPDYESTTREFARPPTVHLQSCKVGEVIHYDRKWVEEMVCNVAMADLRYSHGLEAHYDTVTINQQLSLHLMQGKAHLEANWLEFPYKHEAFHHHATILSDVMAAIHQEPLRPETLKTIRDEIDIGGAGVGHFLGILDLCLGFLRRTGGKPSVPLGSYCERWLGKKEAILITEKSVFDKIQLCHIVSLYEGLEDHASTCASSIVSPCYRSPLSQNLVREVCEAIKSDDGWTDKAETDEKLPASIFQNVLQRFMFRYLGAEHLRPNVPLELYLTDPRLVRWPNDMVDESLLDDVFPKNLLLEHSYATYMLLSQMCVGTDWKRVGLAEGWLVDEHRTTN</sequence>
<evidence type="ECO:0000313" key="10">
    <source>
        <dbReference type="Proteomes" id="UP001497522"/>
    </source>
</evidence>
<feature type="region of interest" description="Disordered" evidence="7">
    <location>
        <begin position="18"/>
        <end position="47"/>
    </location>
</feature>
<dbReference type="InterPro" id="IPR003593">
    <property type="entry name" value="AAA+_ATPase"/>
</dbReference>
<keyword evidence="6" id="KW-0391">Immunity</keyword>
<dbReference type="Pfam" id="PF20173">
    <property type="entry name" value="ZnF_RZ-type"/>
    <property type="match status" value="1"/>
</dbReference>
<gene>
    <name evidence="9" type="ORF">CSSPJE1EN2_LOCUS5593</name>
</gene>
<keyword evidence="10" id="KW-1185">Reference proteome</keyword>
<dbReference type="SMART" id="SM00382">
    <property type="entry name" value="AAA"/>
    <property type="match status" value="2"/>
</dbReference>
<dbReference type="InterPro" id="IPR011704">
    <property type="entry name" value="ATPase_dyneun-rel_AAA"/>
</dbReference>
<dbReference type="Gene3D" id="3.40.50.300">
    <property type="entry name" value="P-loop containing nucleotide triphosphate hydrolases"/>
    <property type="match status" value="2"/>
</dbReference>
<reference evidence="9" key="1">
    <citation type="submission" date="2024-03" db="EMBL/GenBank/DDBJ databases">
        <authorList>
            <consortium name="ELIXIR-Norway"/>
            <consortium name="Elixir Norway"/>
        </authorList>
    </citation>
    <scope>NUCLEOTIDE SEQUENCE</scope>
</reference>